<dbReference type="InterPro" id="IPR017938">
    <property type="entry name" value="Riboflavin_synthase-like_b-brl"/>
</dbReference>
<evidence type="ECO:0000256" key="9">
    <source>
        <dbReference type="ARBA" id="ARBA00023014"/>
    </source>
</evidence>
<evidence type="ECO:0000313" key="15">
    <source>
        <dbReference type="Proteomes" id="UP000297890"/>
    </source>
</evidence>
<comment type="cofactor">
    <cofactor evidence="10">
        <name>[2Fe-2S] cluster</name>
        <dbReference type="ChEBI" id="CHEBI:190135"/>
    </cofactor>
</comment>
<dbReference type="PROSITE" id="PS51384">
    <property type="entry name" value="FAD_FR"/>
    <property type="match status" value="1"/>
</dbReference>
<dbReference type="Proteomes" id="UP000297890">
    <property type="component" value="Unassembled WGS sequence"/>
</dbReference>
<keyword evidence="15" id="KW-1185">Reference proteome</keyword>
<dbReference type="CDD" id="cd06218">
    <property type="entry name" value="DHOD_e_trans"/>
    <property type="match status" value="1"/>
</dbReference>
<evidence type="ECO:0000256" key="6">
    <source>
        <dbReference type="ARBA" id="ARBA00022827"/>
    </source>
</evidence>
<keyword evidence="2" id="KW-0813">Transport</keyword>
<dbReference type="PANTHER" id="PTHR43513">
    <property type="entry name" value="DIHYDROOROTATE DEHYDROGENASE B (NAD(+)), ELECTRON TRANSFER SUBUNIT"/>
    <property type="match status" value="1"/>
</dbReference>
<dbReference type="GO" id="GO:0051537">
    <property type="term" value="F:2 iron, 2 sulfur cluster binding"/>
    <property type="evidence" value="ECO:0007669"/>
    <property type="project" value="UniProtKB-KW"/>
</dbReference>
<evidence type="ECO:0000256" key="2">
    <source>
        <dbReference type="ARBA" id="ARBA00022448"/>
    </source>
</evidence>
<dbReference type="GO" id="GO:0006221">
    <property type="term" value="P:pyrimidine nucleotide biosynthetic process"/>
    <property type="evidence" value="ECO:0007669"/>
    <property type="project" value="InterPro"/>
</dbReference>
<comment type="caution">
    <text evidence="14">The sequence shown here is derived from an EMBL/GenBank/DDBJ whole genome shotgun (WGS) entry which is preliminary data.</text>
</comment>
<feature type="domain" description="FAD-binding FR-type" evidence="13">
    <location>
        <begin position="9"/>
        <end position="107"/>
    </location>
</feature>
<dbReference type="InterPro" id="IPR037117">
    <property type="entry name" value="Dihydroorotate_DH_ele_sf"/>
</dbReference>
<evidence type="ECO:0000256" key="1">
    <source>
        <dbReference type="ARBA" id="ARBA00006422"/>
    </source>
</evidence>
<comment type="cofactor">
    <cofactor evidence="12">
        <name>[2Fe-2S] cluster</name>
        <dbReference type="ChEBI" id="CHEBI:190135"/>
    </cofactor>
    <text evidence="12">Binds 1 [2Fe-2S] cluster per subunit.</text>
</comment>
<dbReference type="Gene3D" id="2.10.240.10">
    <property type="entry name" value="Dihydroorotate dehydrogenase, electron transfer subunit"/>
    <property type="match status" value="1"/>
</dbReference>
<keyword evidence="8 12" id="KW-0408">Iron</keyword>
<evidence type="ECO:0000256" key="8">
    <source>
        <dbReference type="ARBA" id="ARBA00023004"/>
    </source>
</evidence>
<evidence type="ECO:0000256" key="10">
    <source>
        <dbReference type="ARBA" id="ARBA00034078"/>
    </source>
</evidence>
<feature type="binding site" evidence="11">
    <location>
        <begin position="82"/>
        <end position="83"/>
    </location>
    <ligand>
        <name>FAD</name>
        <dbReference type="ChEBI" id="CHEBI:57692"/>
    </ligand>
</feature>
<evidence type="ECO:0000256" key="3">
    <source>
        <dbReference type="ARBA" id="ARBA00022630"/>
    </source>
</evidence>
<feature type="binding site" evidence="12">
    <location>
        <position position="277"/>
    </location>
    <ligand>
        <name>[2Fe-2S] cluster</name>
        <dbReference type="ChEBI" id="CHEBI:190135"/>
    </ligand>
</feature>
<reference evidence="14 15" key="1">
    <citation type="journal article" date="2019" name="ISME J.">
        <title>Candidatus Macondimonas diazotrophica, a novel gammaproteobacterial genus dominating crude-oil-contaminated coastal sediments.</title>
        <authorList>
            <person name="Karthikeyan S."/>
            <person name="Konstantinidis K."/>
        </authorList>
    </citation>
    <scope>NUCLEOTIDE SEQUENCE [LARGE SCALE GENOMIC DNA]</scope>
    <source>
        <strain evidence="14 15">KTK01</strain>
    </source>
</reference>
<dbReference type="SUPFAM" id="SSF52343">
    <property type="entry name" value="Ferredoxin reductase-like, C-terminal NADP-linked domain"/>
    <property type="match status" value="1"/>
</dbReference>
<evidence type="ECO:0000256" key="7">
    <source>
        <dbReference type="ARBA" id="ARBA00022982"/>
    </source>
</evidence>
<feature type="binding site" evidence="11">
    <location>
        <begin position="58"/>
        <end position="61"/>
    </location>
    <ligand>
        <name>FAD</name>
        <dbReference type="ChEBI" id="CHEBI:57692"/>
    </ligand>
</feature>
<dbReference type="InterPro" id="IPR050353">
    <property type="entry name" value="PyrK_electron_transfer"/>
</dbReference>
<dbReference type="Pfam" id="PF10418">
    <property type="entry name" value="DHODB_Fe-S_bind"/>
    <property type="match status" value="1"/>
</dbReference>
<feature type="binding site" evidence="12">
    <location>
        <position position="253"/>
    </location>
    <ligand>
        <name>[2Fe-2S] cluster</name>
        <dbReference type="ChEBI" id="CHEBI:190135"/>
    </ligand>
</feature>
<dbReference type="SUPFAM" id="SSF63380">
    <property type="entry name" value="Riboflavin synthase domain-like"/>
    <property type="match status" value="1"/>
</dbReference>
<dbReference type="GO" id="GO:0016491">
    <property type="term" value="F:oxidoreductase activity"/>
    <property type="evidence" value="ECO:0007669"/>
    <property type="project" value="InterPro"/>
</dbReference>
<dbReference type="AlphaFoldDB" id="A0A4Z0FD09"/>
<gene>
    <name evidence="14" type="ORF">E4680_03725</name>
</gene>
<dbReference type="RefSeq" id="WP_135281033.1">
    <property type="nucleotide sequence ID" value="NZ_SRIO01000003.1"/>
</dbReference>
<dbReference type="Gene3D" id="3.40.50.80">
    <property type="entry name" value="Nucleotide-binding domain of ferredoxin-NADP reductase (FNR) module"/>
    <property type="match status" value="1"/>
</dbReference>
<evidence type="ECO:0000259" key="13">
    <source>
        <dbReference type="PROSITE" id="PS51384"/>
    </source>
</evidence>
<dbReference type="InterPro" id="IPR019480">
    <property type="entry name" value="Dihydroorotate_DH_Fe-S-bd"/>
</dbReference>
<evidence type="ECO:0000256" key="12">
    <source>
        <dbReference type="PIRSR" id="PIRSR006816-2"/>
    </source>
</evidence>
<organism evidence="14 15">
    <name type="scientific">Candidatus Macondimonas diazotrophica</name>
    <dbReference type="NCBI Taxonomy" id="2305248"/>
    <lineage>
        <taxon>Bacteria</taxon>
        <taxon>Pseudomonadati</taxon>
        <taxon>Pseudomonadota</taxon>
        <taxon>Gammaproteobacteria</taxon>
        <taxon>Chromatiales</taxon>
        <taxon>Ectothiorhodospiraceae</taxon>
        <taxon>Candidatus Macondimonas</taxon>
    </lineage>
</organism>
<dbReference type="InterPro" id="IPR039261">
    <property type="entry name" value="FNR_nucleotide-bd"/>
</dbReference>
<evidence type="ECO:0000256" key="5">
    <source>
        <dbReference type="ARBA" id="ARBA00022723"/>
    </source>
</evidence>
<name>A0A4Z0FD09_9GAMM</name>
<comment type="similarity">
    <text evidence="1">Belongs to the PyrK family.</text>
</comment>
<feature type="binding site" evidence="12">
    <location>
        <position position="258"/>
    </location>
    <ligand>
        <name>[2Fe-2S] cluster</name>
        <dbReference type="ChEBI" id="CHEBI:190135"/>
    </ligand>
</feature>
<dbReference type="GO" id="GO:0046872">
    <property type="term" value="F:metal ion binding"/>
    <property type="evidence" value="ECO:0007669"/>
    <property type="project" value="UniProtKB-KW"/>
</dbReference>
<keyword evidence="9 12" id="KW-0411">Iron-sulfur</keyword>
<dbReference type="EMBL" id="SRIO01000003">
    <property type="protein sequence ID" value="TFZ83616.1"/>
    <property type="molecule type" value="Genomic_DNA"/>
</dbReference>
<protein>
    <submittedName>
        <fullName evidence="14">Dihydroorotate dehydrogenase electron transfer subunit</fullName>
    </submittedName>
</protein>
<accession>A0A4Z0FD09</accession>
<keyword evidence="5 12" id="KW-0479">Metal-binding</keyword>
<feature type="binding site" evidence="12">
    <location>
        <position position="261"/>
    </location>
    <ligand>
        <name>[2Fe-2S] cluster</name>
        <dbReference type="ChEBI" id="CHEBI:190135"/>
    </ligand>
</feature>
<comment type="cofactor">
    <cofactor evidence="11">
        <name>FAD</name>
        <dbReference type="ChEBI" id="CHEBI:57692"/>
    </cofactor>
    <text evidence="11">Binds 1 FAD per subunit.</text>
</comment>
<keyword evidence="7" id="KW-0249">Electron transport</keyword>
<evidence type="ECO:0000313" key="14">
    <source>
        <dbReference type="EMBL" id="TFZ83616.1"/>
    </source>
</evidence>
<keyword evidence="6 11" id="KW-0274">FAD</keyword>
<keyword evidence="3 11" id="KW-0285">Flavoprotein</keyword>
<dbReference type="Gene3D" id="2.40.30.10">
    <property type="entry name" value="Translation factors"/>
    <property type="match status" value="1"/>
</dbReference>
<dbReference type="PIRSF" id="PIRSF006816">
    <property type="entry name" value="Cyc3_hyd_g"/>
    <property type="match status" value="1"/>
</dbReference>
<dbReference type="GO" id="GO:0050660">
    <property type="term" value="F:flavin adenine dinucleotide binding"/>
    <property type="evidence" value="ECO:0007669"/>
    <property type="project" value="InterPro"/>
</dbReference>
<keyword evidence="4 12" id="KW-0001">2Fe-2S</keyword>
<dbReference type="OrthoDB" id="9796486at2"/>
<evidence type="ECO:0000256" key="11">
    <source>
        <dbReference type="PIRSR" id="PIRSR006816-1"/>
    </source>
</evidence>
<evidence type="ECO:0000256" key="4">
    <source>
        <dbReference type="ARBA" id="ARBA00022714"/>
    </source>
</evidence>
<dbReference type="PANTHER" id="PTHR43513:SF3">
    <property type="entry name" value="DIHYDROOROTATE DEHYDROGENASE B (NAD(+)), ELECTRON TRANSFER SUBUNIT-RELATED"/>
    <property type="match status" value="1"/>
</dbReference>
<sequence length="291" mass="31617">MTASHRGTIFLETARILAHHAPAPEQWLLTLEAPACAERAEPGQFVHLQCDPALPMRRPLSLQRVNREQGWVEILYKVVGHGTRLLTQRAVGQTLSLMGPIGQPFRPDPERPHVLLLGGGVGMPPMIFLADRLRRETGWRPMAFLGSELPFPFPTRPSRLLIPGLPPDAIGTLSLLEDWGVPCRLSSTQGQPGCHAGYVTDLTRHYLETLGATERRNVAIYACGPDPMLRAVAQLARAFDLPAQLSLEEFMACAVGGCAGCVVPVQTPQGKAMKRVCVDGPVFAADAVYPA</sequence>
<dbReference type="InterPro" id="IPR017927">
    <property type="entry name" value="FAD-bd_FR_type"/>
</dbReference>
<proteinExistence type="inferred from homology"/>
<dbReference type="InterPro" id="IPR012165">
    <property type="entry name" value="Cyt_c3_hydrogenase_gsu"/>
</dbReference>